<evidence type="ECO:0000256" key="3">
    <source>
        <dbReference type="ARBA" id="ARBA00022692"/>
    </source>
</evidence>
<evidence type="ECO:0000259" key="8">
    <source>
        <dbReference type="Pfam" id="PF04893"/>
    </source>
</evidence>
<dbReference type="GO" id="GO:0000139">
    <property type="term" value="C:Golgi membrane"/>
    <property type="evidence" value="ECO:0007669"/>
    <property type="project" value="UniProtKB-SubCell"/>
</dbReference>
<keyword evidence="10" id="KW-1185">Reference proteome</keyword>
<evidence type="ECO:0000256" key="1">
    <source>
        <dbReference type="ARBA" id="ARBA00004141"/>
    </source>
</evidence>
<dbReference type="GO" id="GO:0031267">
    <property type="term" value="F:small GTPase binding"/>
    <property type="evidence" value="ECO:0007669"/>
    <property type="project" value="InterPro"/>
</dbReference>
<evidence type="ECO:0000256" key="6">
    <source>
        <dbReference type="RuleBase" id="RU361264"/>
    </source>
</evidence>
<keyword evidence="4 6" id="KW-1133">Transmembrane helix</keyword>
<organism evidence="9 10">
    <name type="scientific">Euplotes crassus</name>
    <dbReference type="NCBI Taxonomy" id="5936"/>
    <lineage>
        <taxon>Eukaryota</taxon>
        <taxon>Sar</taxon>
        <taxon>Alveolata</taxon>
        <taxon>Ciliophora</taxon>
        <taxon>Intramacronucleata</taxon>
        <taxon>Spirotrichea</taxon>
        <taxon>Hypotrichia</taxon>
        <taxon>Euplotida</taxon>
        <taxon>Euplotidae</taxon>
        <taxon>Moneuplotes</taxon>
    </lineage>
</organism>
<feature type="transmembrane region" description="Helical" evidence="6">
    <location>
        <begin position="93"/>
        <end position="113"/>
    </location>
</feature>
<dbReference type="InterPro" id="IPR006977">
    <property type="entry name" value="Yip1_dom"/>
</dbReference>
<feature type="transmembrane region" description="Helical" evidence="6">
    <location>
        <begin position="170"/>
        <end position="188"/>
    </location>
</feature>
<dbReference type="GO" id="GO:0016192">
    <property type="term" value="P:vesicle-mediated transport"/>
    <property type="evidence" value="ECO:0007669"/>
    <property type="project" value="InterPro"/>
</dbReference>
<proteinExistence type="inferred from homology"/>
<comment type="caution">
    <text evidence="9">The sequence shown here is derived from an EMBL/GenBank/DDBJ whole genome shotgun (WGS) entry which is preliminary data.</text>
</comment>
<feature type="region of interest" description="Disordered" evidence="7">
    <location>
        <begin position="1"/>
        <end position="41"/>
    </location>
</feature>
<feature type="transmembrane region" description="Helical" evidence="6">
    <location>
        <begin position="137"/>
        <end position="158"/>
    </location>
</feature>
<evidence type="ECO:0000256" key="2">
    <source>
        <dbReference type="ARBA" id="ARBA00010596"/>
    </source>
</evidence>
<evidence type="ECO:0000256" key="7">
    <source>
        <dbReference type="SAM" id="MobiDB-lite"/>
    </source>
</evidence>
<reference evidence="9" key="1">
    <citation type="submission" date="2023-07" db="EMBL/GenBank/DDBJ databases">
        <authorList>
            <consortium name="AG Swart"/>
            <person name="Singh M."/>
            <person name="Singh A."/>
            <person name="Seah K."/>
            <person name="Emmerich C."/>
        </authorList>
    </citation>
    <scope>NUCLEOTIDE SEQUENCE</scope>
    <source>
        <strain evidence="9">DP1</strain>
    </source>
</reference>
<evidence type="ECO:0000313" key="9">
    <source>
        <dbReference type="EMBL" id="CAI2377162.1"/>
    </source>
</evidence>
<dbReference type="PANTHER" id="PTHR12822:SF2">
    <property type="entry name" value="PROTEIN YIPF"/>
    <property type="match status" value="1"/>
</dbReference>
<keyword evidence="3 6" id="KW-0812">Transmembrane</keyword>
<dbReference type="Proteomes" id="UP001295684">
    <property type="component" value="Unassembled WGS sequence"/>
</dbReference>
<feature type="domain" description="Yip1" evidence="8">
    <location>
        <begin position="86"/>
        <end position="243"/>
    </location>
</feature>
<dbReference type="PANTHER" id="PTHR12822">
    <property type="entry name" value="PROTEIN YIPF"/>
    <property type="match status" value="1"/>
</dbReference>
<sequence>MLFGKKKTHKKDKTGKKTLLTDEEQANPSDGLQQPDYEKPRPRGITRFCKVRYYQKFFNVSTKEVVRRVLLAMMPFNTTPIFPNGKPDLYGPLWIYICLSICIVICGHFSNVMDFEFIDNHPPKLQYEAQMRKITKLWFMTSFYFFVVPLIIHGICFFFGSGSPGYQRTLAIYGYSFAIFIPATVILVPPIEYLRYATLGVAGFISLLFISKELMDAGKKYLEQKWVTAIAIMCAILHIIFCLMLKFYYFD</sequence>
<evidence type="ECO:0000313" key="10">
    <source>
        <dbReference type="Proteomes" id="UP001295684"/>
    </source>
</evidence>
<dbReference type="InterPro" id="IPR039765">
    <property type="entry name" value="Yip5/YIPF1/YIPF2"/>
</dbReference>
<evidence type="ECO:0000256" key="5">
    <source>
        <dbReference type="ARBA" id="ARBA00023136"/>
    </source>
</evidence>
<protein>
    <recommendedName>
        <fullName evidence="6">Protein YIPF</fullName>
    </recommendedName>
</protein>
<dbReference type="EMBL" id="CAMPGE010018776">
    <property type="protein sequence ID" value="CAI2377162.1"/>
    <property type="molecule type" value="Genomic_DNA"/>
</dbReference>
<feature type="transmembrane region" description="Helical" evidence="6">
    <location>
        <begin position="226"/>
        <end position="249"/>
    </location>
</feature>
<keyword evidence="5 6" id="KW-0472">Membrane</keyword>
<comment type="similarity">
    <text evidence="2 6">Belongs to the YIP1 family.</text>
</comment>
<name>A0AAD1XQX7_EUPCR</name>
<comment type="subcellular location">
    <subcellularLocation>
        <location evidence="6">Golgi apparatus membrane</location>
        <topology evidence="6">Multi-pass membrane protein</topology>
    </subcellularLocation>
    <subcellularLocation>
        <location evidence="1">Membrane</location>
        <topology evidence="1">Multi-pass membrane protein</topology>
    </subcellularLocation>
</comment>
<accession>A0AAD1XQX7</accession>
<gene>
    <name evidence="9" type="ORF">ECRASSUSDP1_LOCUS18545</name>
</gene>
<evidence type="ECO:0000256" key="4">
    <source>
        <dbReference type="ARBA" id="ARBA00022989"/>
    </source>
</evidence>
<dbReference type="Pfam" id="PF04893">
    <property type="entry name" value="Yip1"/>
    <property type="match status" value="1"/>
</dbReference>
<feature type="transmembrane region" description="Helical" evidence="6">
    <location>
        <begin position="194"/>
        <end position="214"/>
    </location>
</feature>
<feature type="compositionally biased region" description="Basic residues" evidence="7">
    <location>
        <begin position="1"/>
        <end position="16"/>
    </location>
</feature>
<dbReference type="AlphaFoldDB" id="A0AAD1XQX7"/>